<comment type="caution">
    <text evidence="1">The sequence shown here is derived from an EMBL/GenBank/DDBJ whole genome shotgun (WGS) entry which is preliminary data.</text>
</comment>
<organism evidence="1 2">
    <name type="scientific">Arabidopsis suecica</name>
    <name type="common">Swedish thale-cress</name>
    <name type="synonym">Cardaminopsis suecica</name>
    <dbReference type="NCBI Taxonomy" id="45249"/>
    <lineage>
        <taxon>Eukaryota</taxon>
        <taxon>Viridiplantae</taxon>
        <taxon>Streptophyta</taxon>
        <taxon>Embryophyta</taxon>
        <taxon>Tracheophyta</taxon>
        <taxon>Spermatophyta</taxon>
        <taxon>Magnoliopsida</taxon>
        <taxon>eudicotyledons</taxon>
        <taxon>Gunneridae</taxon>
        <taxon>Pentapetalae</taxon>
        <taxon>rosids</taxon>
        <taxon>malvids</taxon>
        <taxon>Brassicales</taxon>
        <taxon>Brassicaceae</taxon>
        <taxon>Camelineae</taxon>
        <taxon>Arabidopsis</taxon>
    </lineage>
</organism>
<accession>A0A8T1ZH42</accession>
<name>A0A8T1ZH42_ARASU</name>
<dbReference type="AlphaFoldDB" id="A0A8T1ZH42"/>
<keyword evidence="2" id="KW-1185">Reference proteome</keyword>
<evidence type="ECO:0000313" key="1">
    <source>
        <dbReference type="EMBL" id="KAG7557493.1"/>
    </source>
</evidence>
<proteinExistence type="predicted"/>
<sequence>MSIGLIRLWKYGGIGSGNVDVCLERSKCRDQVKFVKERRKEVSRAHTLVQKRNVAGLATAGGVLRDMTGKWYAGFALNNGVCSAPLAELWGCTTDSMMALHNFIQDSHRDDSDFVRWQRTKKSHTHDDDDDDDDDVGSGVAGVVVMMMMLMVVEVEVVVVDML</sequence>
<dbReference type="EMBL" id="JAEFBJ010000011">
    <property type="protein sequence ID" value="KAG7557493.1"/>
    <property type="molecule type" value="Genomic_DNA"/>
</dbReference>
<gene>
    <name evidence="1" type="ORF">ISN44_As11g034620</name>
</gene>
<reference evidence="1 2" key="1">
    <citation type="submission" date="2020-12" db="EMBL/GenBank/DDBJ databases">
        <title>Concerted genomic and epigenomic changes stabilize Arabidopsis allopolyploids.</title>
        <authorList>
            <person name="Chen Z."/>
        </authorList>
    </citation>
    <scope>NUCLEOTIDE SEQUENCE [LARGE SCALE GENOMIC DNA]</scope>
    <source>
        <strain evidence="1">As9502</strain>
        <tissue evidence="1">Leaf</tissue>
    </source>
</reference>
<dbReference type="Proteomes" id="UP000694251">
    <property type="component" value="Chromosome 11"/>
</dbReference>
<evidence type="ECO:0000313" key="2">
    <source>
        <dbReference type="Proteomes" id="UP000694251"/>
    </source>
</evidence>
<protein>
    <submittedName>
        <fullName evidence="1">Uncharacterized protein</fullName>
    </submittedName>
</protein>